<feature type="domain" description="HTH tetR-type" evidence="6">
    <location>
        <begin position="5"/>
        <end position="65"/>
    </location>
</feature>
<dbReference type="InterPro" id="IPR009057">
    <property type="entry name" value="Homeodomain-like_sf"/>
</dbReference>
<protein>
    <recommendedName>
        <fullName evidence="6">HTH tetR-type domain-containing protein</fullName>
    </recommendedName>
</protein>
<evidence type="ECO:0000256" key="5">
    <source>
        <dbReference type="SAM" id="Phobius"/>
    </source>
</evidence>
<evidence type="ECO:0000256" key="3">
    <source>
        <dbReference type="ARBA" id="ARBA00023163"/>
    </source>
</evidence>
<dbReference type="Proteomes" id="UP000657592">
    <property type="component" value="Unassembled WGS sequence"/>
</dbReference>
<accession>A0A917MLJ6</accession>
<evidence type="ECO:0000256" key="4">
    <source>
        <dbReference type="PROSITE-ProRule" id="PRU00335"/>
    </source>
</evidence>
<dbReference type="InterPro" id="IPR041347">
    <property type="entry name" value="MftR_C"/>
</dbReference>
<dbReference type="Pfam" id="PF17754">
    <property type="entry name" value="TetR_C_14"/>
    <property type="match status" value="1"/>
</dbReference>
<dbReference type="EMBL" id="BMJY01000004">
    <property type="protein sequence ID" value="GGH41293.1"/>
    <property type="molecule type" value="Genomic_DNA"/>
</dbReference>
<sequence length="180" mass="18826">MAKKDDTRRALLSAAMELFAERGFDGTTTAAIAARAGVTEMTLFRHFPTKAALVVDDPYDPLIAEAVRARPSDETPLRAAVTGVLDAWAAVPPPETVAVRERLRLVAQTPSLQSALTAGSRATEEAIAGALAERTEPARARIVAASVIAALNAALLAWSLGDDPDAGTALRSAARALEVE</sequence>
<evidence type="ECO:0000313" key="8">
    <source>
        <dbReference type="Proteomes" id="UP000657592"/>
    </source>
</evidence>
<dbReference type="PANTHER" id="PTHR30055:SF238">
    <property type="entry name" value="MYCOFACTOCIN BIOSYNTHESIS TRANSCRIPTIONAL REGULATOR MFTR-RELATED"/>
    <property type="match status" value="1"/>
</dbReference>
<keyword evidence="8" id="KW-1185">Reference proteome</keyword>
<keyword evidence="5" id="KW-0812">Transmembrane</keyword>
<dbReference type="GO" id="GO:0003700">
    <property type="term" value="F:DNA-binding transcription factor activity"/>
    <property type="evidence" value="ECO:0007669"/>
    <property type="project" value="TreeGrafter"/>
</dbReference>
<reference evidence="7" key="2">
    <citation type="submission" date="2020-09" db="EMBL/GenBank/DDBJ databases">
        <authorList>
            <person name="Sun Q."/>
            <person name="Zhou Y."/>
        </authorList>
    </citation>
    <scope>NUCLEOTIDE SEQUENCE</scope>
    <source>
        <strain evidence="7">CGMCC 1.15794</strain>
    </source>
</reference>
<feature type="transmembrane region" description="Helical" evidence="5">
    <location>
        <begin position="142"/>
        <end position="161"/>
    </location>
</feature>
<evidence type="ECO:0000256" key="1">
    <source>
        <dbReference type="ARBA" id="ARBA00023015"/>
    </source>
</evidence>
<dbReference type="Gene3D" id="1.10.357.10">
    <property type="entry name" value="Tetracycline Repressor, domain 2"/>
    <property type="match status" value="1"/>
</dbReference>
<keyword evidence="2 4" id="KW-0238">DNA-binding</keyword>
<dbReference type="SUPFAM" id="SSF46689">
    <property type="entry name" value="Homeodomain-like"/>
    <property type="match status" value="1"/>
</dbReference>
<evidence type="ECO:0000256" key="2">
    <source>
        <dbReference type="ARBA" id="ARBA00023125"/>
    </source>
</evidence>
<name>A0A917MLJ6_9MICO</name>
<evidence type="ECO:0000259" key="6">
    <source>
        <dbReference type="PROSITE" id="PS50977"/>
    </source>
</evidence>
<dbReference type="PANTHER" id="PTHR30055">
    <property type="entry name" value="HTH-TYPE TRANSCRIPTIONAL REGULATOR RUTR"/>
    <property type="match status" value="1"/>
</dbReference>
<keyword evidence="5" id="KW-0472">Membrane</keyword>
<reference evidence="7" key="1">
    <citation type="journal article" date="2014" name="Int. J. Syst. Evol. Microbiol.">
        <title>Complete genome sequence of Corynebacterium casei LMG S-19264T (=DSM 44701T), isolated from a smear-ripened cheese.</title>
        <authorList>
            <consortium name="US DOE Joint Genome Institute (JGI-PGF)"/>
            <person name="Walter F."/>
            <person name="Albersmeier A."/>
            <person name="Kalinowski J."/>
            <person name="Ruckert C."/>
        </authorList>
    </citation>
    <scope>NUCLEOTIDE SEQUENCE</scope>
    <source>
        <strain evidence="7">CGMCC 1.15794</strain>
    </source>
</reference>
<dbReference type="GO" id="GO:0000976">
    <property type="term" value="F:transcription cis-regulatory region binding"/>
    <property type="evidence" value="ECO:0007669"/>
    <property type="project" value="TreeGrafter"/>
</dbReference>
<gene>
    <name evidence="7" type="ORF">GCM10010921_13770</name>
</gene>
<dbReference type="RefSeq" id="WP_229663126.1">
    <property type="nucleotide sequence ID" value="NZ_BMJY01000004.1"/>
</dbReference>
<dbReference type="AlphaFoldDB" id="A0A917MLJ6"/>
<comment type="caution">
    <text evidence="7">The sequence shown here is derived from an EMBL/GenBank/DDBJ whole genome shotgun (WGS) entry which is preliminary data.</text>
</comment>
<dbReference type="InterPro" id="IPR050109">
    <property type="entry name" value="HTH-type_TetR-like_transc_reg"/>
</dbReference>
<dbReference type="Pfam" id="PF00440">
    <property type="entry name" value="TetR_N"/>
    <property type="match status" value="1"/>
</dbReference>
<dbReference type="PRINTS" id="PR00455">
    <property type="entry name" value="HTHTETR"/>
</dbReference>
<feature type="DNA-binding region" description="H-T-H motif" evidence="4">
    <location>
        <begin position="28"/>
        <end position="47"/>
    </location>
</feature>
<dbReference type="InterPro" id="IPR001647">
    <property type="entry name" value="HTH_TetR"/>
</dbReference>
<keyword evidence="3" id="KW-0804">Transcription</keyword>
<dbReference type="PROSITE" id="PS50977">
    <property type="entry name" value="HTH_TETR_2"/>
    <property type="match status" value="1"/>
</dbReference>
<proteinExistence type="predicted"/>
<organism evidence="7 8">
    <name type="scientific">Microbacterium album</name>
    <dbReference type="NCBI Taxonomy" id="2053191"/>
    <lineage>
        <taxon>Bacteria</taxon>
        <taxon>Bacillati</taxon>
        <taxon>Actinomycetota</taxon>
        <taxon>Actinomycetes</taxon>
        <taxon>Micrococcales</taxon>
        <taxon>Microbacteriaceae</taxon>
        <taxon>Microbacterium</taxon>
    </lineage>
</organism>
<dbReference type="Gene3D" id="1.10.10.60">
    <property type="entry name" value="Homeodomain-like"/>
    <property type="match status" value="1"/>
</dbReference>
<keyword evidence="1" id="KW-0805">Transcription regulation</keyword>
<keyword evidence="5" id="KW-1133">Transmembrane helix</keyword>
<evidence type="ECO:0000313" key="7">
    <source>
        <dbReference type="EMBL" id="GGH41293.1"/>
    </source>
</evidence>